<dbReference type="CDD" id="cd00165">
    <property type="entry name" value="S4"/>
    <property type="match status" value="1"/>
</dbReference>
<accession>A0ABT0MAF6</accession>
<dbReference type="SUPFAM" id="SSF55174">
    <property type="entry name" value="Alpha-L RNA-binding motif"/>
    <property type="match status" value="1"/>
</dbReference>
<evidence type="ECO:0000256" key="2">
    <source>
        <dbReference type="ARBA" id="ARBA00023235"/>
    </source>
</evidence>
<dbReference type="Gene3D" id="3.30.70.1560">
    <property type="entry name" value="Alpha-L RNA-binding motif"/>
    <property type="match status" value="1"/>
</dbReference>
<feature type="domain" description="RNA-binding S4" evidence="5">
    <location>
        <begin position="2"/>
        <end position="59"/>
    </location>
</feature>
<dbReference type="Proteomes" id="UP001203004">
    <property type="component" value="Unassembled WGS sequence"/>
</dbReference>
<protein>
    <recommendedName>
        <fullName evidence="4">Pseudouridine synthase</fullName>
        <ecNumber evidence="4">5.4.99.-</ecNumber>
    </recommendedName>
</protein>
<dbReference type="PANTHER" id="PTHR47683:SF2">
    <property type="entry name" value="RNA-BINDING S4 DOMAIN-CONTAINING PROTEIN"/>
    <property type="match status" value="1"/>
</dbReference>
<dbReference type="PANTHER" id="PTHR47683">
    <property type="entry name" value="PSEUDOURIDINE SYNTHASE FAMILY PROTEIN-RELATED"/>
    <property type="match status" value="1"/>
</dbReference>
<dbReference type="EC" id="5.4.99.-" evidence="4"/>
<dbReference type="NCBIfam" id="TIGR00093">
    <property type="entry name" value="pseudouridine synthase"/>
    <property type="match status" value="1"/>
</dbReference>
<dbReference type="Gene3D" id="3.30.70.580">
    <property type="entry name" value="Pseudouridine synthase I, catalytic domain, N-terminal subdomain"/>
    <property type="match status" value="1"/>
</dbReference>
<dbReference type="InterPro" id="IPR006145">
    <property type="entry name" value="PsdUridine_synth_RsuA/RluA"/>
</dbReference>
<dbReference type="Pfam" id="PF00849">
    <property type="entry name" value="PseudoU_synth_2"/>
    <property type="match status" value="1"/>
</dbReference>
<keyword evidence="7" id="KW-1185">Reference proteome</keyword>
<dbReference type="InterPro" id="IPR020094">
    <property type="entry name" value="TruA/RsuA/RluB/E/F_N"/>
</dbReference>
<dbReference type="RefSeq" id="WP_249100669.1">
    <property type="nucleotide sequence ID" value="NZ_JAMAST010000007.1"/>
</dbReference>
<keyword evidence="2 4" id="KW-0413">Isomerase</keyword>
<proteinExistence type="inferred from homology"/>
<reference evidence="6 7" key="1">
    <citation type="submission" date="2022-05" db="EMBL/GenBank/DDBJ databases">
        <title>Sporolactobacillus sp nov CPB3-1, isolated from tree bark (Mangifera indica L.).</title>
        <authorList>
            <person name="Phuengjayaem S."/>
            <person name="Tanasupawat S."/>
        </authorList>
    </citation>
    <scope>NUCLEOTIDE SEQUENCE [LARGE SCALE GENOMIC DNA]</scope>
    <source>
        <strain evidence="6 7">CPB3-1</strain>
    </source>
</reference>
<dbReference type="PROSITE" id="PS01149">
    <property type="entry name" value="PSI_RSU"/>
    <property type="match status" value="1"/>
</dbReference>
<dbReference type="SMART" id="SM00363">
    <property type="entry name" value="S4"/>
    <property type="match status" value="1"/>
</dbReference>
<gene>
    <name evidence="6" type="ORF">M3N64_07830</name>
</gene>
<comment type="caution">
    <text evidence="6">The sequence shown here is derived from an EMBL/GenBank/DDBJ whole genome shotgun (WGS) entry which is preliminary data.</text>
</comment>
<dbReference type="InterPro" id="IPR050343">
    <property type="entry name" value="RsuA_PseudoU_synthase"/>
</dbReference>
<dbReference type="InterPro" id="IPR020103">
    <property type="entry name" value="PsdUridine_synth_cat_dom_sf"/>
</dbReference>
<sequence length="240" mass="27099">MQRLQKVIAQAGIASRRKAEQLIMEGKVQVNGKTITRLGTQVSANDQVTVNGVPVDKEKPVYYLFYKPTGVITSVKDDRNRTTVIDFFKHVPERIFPVGRLDYDTSGALLMTNDGELANRLMHPSFAFDKTYIATVHPIPTHDQLRRLAAGIHLDDGLTAQARVQLLASDKEKGTASVQLVIHEGRNRQIRRMFSALHLHVRKLKRERYGFLGLSGLHPGESRALKPHEIKTLMHEIRHS</sequence>
<evidence type="ECO:0000256" key="3">
    <source>
        <dbReference type="PROSITE-ProRule" id="PRU00182"/>
    </source>
</evidence>
<dbReference type="InterPro" id="IPR018496">
    <property type="entry name" value="PsdUridine_synth_RsuA/RluB_CS"/>
</dbReference>
<organism evidence="6 7">
    <name type="scientific">Sporolactobacillus mangiferae</name>
    <dbReference type="NCBI Taxonomy" id="2940498"/>
    <lineage>
        <taxon>Bacteria</taxon>
        <taxon>Bacillati</taxon>
        <taxon>Bacillota</taxon>
        <taxon>Bacilli</taxon>
        <taxon>Bacillales</taxon>
        <taxon>Sporolactobacillaceae</taxon>
        <taxon>Sporolactobacillus</taxon>
    </lineage>
</organism>
<dbReference type="EMBL" id="JAMAST010000007">
    <property type="protein sequence ID" value="MCL1631859.1"/>
    <property type="molecule type" value="Genomic_DNA"/>
</dbReference>
<dbReference type="CDD" id="cd02870">
    <property type="entry name" value="PseudoU_synth_RsuA_like"/>
    <property type="match status" value="1"/>
</dbReference>
<dbReference type="Pfam" id="PF01479">
    <property type="entry name" value="S4"/>
    <property type="match status" value="1"/>
</dbReference>
<name>A0ABT0MAF6_9BACL</name>
<dbReference type="PROSITE" id="PS50889">
    <property type="entry name" value="S4"/>
    <property type="match status" value="1"/>
</dbReference>
<evidence type="ECO:0000313" key="6">
    <source>
        <dbReference type="EMBL" id="MCL1631859.1"/>
    </source>
</evidence>
<dbReference type="InterPro" id="IPR002942">
    <property type="entry name" value="S4_RNA-bd"/>
</dbReference>
<dbReference type="InterPro" id="IPR042092">
    <property type="entry name" value="PsdUridine_s_RsuA/RluB/E/F_cat"/>
</dbReference>
<dbReference type="Gene3D" id="3.10.290.10">
    <property type="entry name" value="RNA-binding S4 domain"/>
    <property type="match status" value="1"/>
</dbReference>
<evidence type="ECO:0000256" key="4">
    <source>
        <dbReference type="RuleBase" id="RU003887"/>
    </source>
</evidence>
<dbReference type="InterPro" id="IPR000748">
    <property type="entry name" value="PsdUridine_synth_RsuA/RluB/E/F"/>
</dbReference>
<evidence type="ECO:0000256" key="1">
    <source>
        <dbReference type="ARBA" id="ARBA00008348"/>
    </source>
</evidence>
<dbReference type="InterPro" id="IPR036986">
    <property type="entry name" value="S4_RNA-bd_sf"/>
</dbReference>
<comment type="similarity">
    <text evidence="1 4">Belongs to the pseudouridine synthase RsuA family.</text>
</comment>
<evidence type="ECO:0000313" key="7">
    <source>
        <dbReference type="Proteomes" id="UP001203004"/>
    </source>
</evidence>
<evidence type="ECO:0000259" key="5">
    <source>
        <dbReference type="SMART" id="SM00363"/>
    </source>
</evidence>
<keyword evidence="3" id="KW-0694">RNA-binding</keyword>
<dbReference type="SUPFAM" id="SSF55120">
    <property type="entry name" value="Pseudouridine synthase"/>
    <property type="match status" value="1"/>
</dbReference>